<name>A0A9P6ZMI2_9AGAM</name>
<comment type="caution">
    <text evidence="2">The sequence shown here is derived from an EMBL/GenBank/DDBJ whole genome shotgun (WGS) entry which is preliminary data.</text>
</comment>
<dbReference type="PROSITE" id="PS50097">
    <property type="entry name" value="BTB"/>
    <property type="match status" value="1"/>
</dbReference>
<evidence type="ECO:0000313" key="2">
    <source>
        <dbReference type="EMBL" id="KAG1772492.1"/>
    </source>
</evidence>
<accession>A0A9P6ZMI2</accession>
<dbReference type="Proteomes" id="UP000714275">
    <property type="component" value="Unassembled WGS sequence"/>
</dbReference>
<dbReference type="Gene3D" id="3.30.710.10">
    <property type="entry name" value="Potassium Channel Kv1.1, Chain A"/>
    <property type="match status" value="1"/>
</dbReference>
<dbReference type="SUPFAM" id="SSF54695">
    <property type="entry name" value="POZ domain"/>
    <property type="match status" value="1"/>
</dbReference>
<evidence type="ECO:0000259" key="1">
    <source>
        <dbReference type="PROSITE" id="PS50097"/>
    </source>
</evidence>
<dbReference type="AlphaFoldDB" id="A0A9P6ZMI2"/>
<feature type="domain" description="BTB" evidence="1">
    <location>
        <begin position="38"/>
        <end position="103"/>
    </location>
</feature>
<reference evidence="2" key="1">
    <citation type="journal article" date="2020" name="New Phytol.">
        <title>Comparative genomics reveals dynamic genome evolution in host specialist ectomycorrhizal fungi.</title>
        <authorList>
            <person name="Lofgren L.A."/>
            <person name="Nguyen N.H."/>
            <person name="Vilgalys R."/>
            <person name="Ruytinx J."/>
            <person name="Liao H.L."/>
            <person name="Branco S."/>
            <person name="Kuo A."/>
            <person name="LaButti K."/>
            <person name="Lipzen A."/>
            <person name="Andreopoulos W."/>
            <person name="Pangilinan J."/>
            <person name="Riley R."/>
            <person name="Hundley H."/>
            <person name="Na H."/>
            <person name="Barry K."/>
            <person name="Grigoriev I.V."/>
            <person name="Stajich J.E."/>
            <person name="Kennedy P.G."/>
        </authorList>
    </citation>
    <scope>NUCLEOTIDE SEQUENCE</scope>
    <source>
        <strain evidence="2">DOB743</strain>
    </source>
</reference>
<dbReference type="InterPro" id="IPR000210">
    <property type="entry name" value="BTB/POZ_dom"/>
</dbReference>
<sequence>MASLSEKLVRYDVFEAVQRHTKLEKHALIRSDIWFADGNIVLIADSAAFKVHHGQLERHSEVFRDLFSVPQPVDQNLVDGCPSVELYDRPTDLYHLLIALYDGIYFQKHTAADFVAIAAVLRLSTKYFIEHLRERCIARLAIDWPTSLPEWDRREHDGTDSEGRYNPREIFPHPILMLKLAHELDLDTFLPSAFYDLSRYGPSKILTGTRGPPPIFFTEGEPEGQLVRLSDDHLCTAFLGREAAQLYIHTFLESALRDRPSTNCANVGKLSAVHCIESFYFIHLNVLRSVGGIACGRDADPLHTLLQAAEMLERTDFSDGVKTCGLRMCSICKTEFMDAVKKARLEVWELIPEWFGLREPRSVEDMN</sequence>
<dbReference type="EMBL" id="JABBWD010000053">
    <property type="protein sequence ID" value="KAG1772492.1"/>
    <property type="molecule type" value="Genomic_DNA"/>
</dbReference>
<keyword evidence="3" id="KW-1185">Reference proteome</keyword>
<organism evidence="2 3">
    <name type="scientific">Suillus placidus</name>
    <dbReference type="NCBI Taxonomy" id="48579"/>
    <lineage>
        <taxon>Eukaryota</taxon>
        <taxon>Fungi</taxon>
        <taxon>Dikarya</taxon>
        <taxon>Basidiomycota</taxon>
        <taxon>Agaricomycotina</taxon>
        <taxon>Agaricomycetes</taxon>
        <taxon>Agaricomycetidae</taxon>
        <taxon>Boletales</taxon>
        <taxon>Suillineae</taxon>
        <taxon>Suillaceae</taxon>
        <taxon>Suillus</taxon>
    </lineage>
</organism>
<dbReference type="InterPro" id="IPR011333">
    <property type="entry name" value="SKP1/BTB/POZ_sf"/>
</dbReference>
<proteinExistence type="predicted"/>
<dbReference type="OrthoDB" id="3220652at2759"/>
<evidence type="ECO:0000313" key="3">
    <source>
        <dbReference type="Proteomes" id="UP000714275"/>
    </source>
</evidence>
<gene>
    <name evidence="2" type="ORF">EV702DRAFT_1181310</name>
</gene>
<protein>
    <recommendedName>
        <fullName evidence="1">BTB domain-containing protein</fullName>
    </recommendedName>
</protein>